<dbReference type="RefSeq" id="WP_052499961.1">
    <property type="nucleotide sequence ID" value="NZ_LXEY01000008.1"/>
</dbReference>
<dbReference type="OrthoDB" id="9815778at2"/>
<evidence type="ECO:0000256" key="1">
    <source>
        <dbReference type="SAM" id="MobiDB-lite"/>
    </source>
</evidence>
<dbReference type="CDD" id="cd00254">
    <property type="entry name" value="LT-like"/>
    <property type="match status" value="1"/>
</dbReference>
<sequence>MAETPKMPKAPKPKAASTPKVSKPTTPTPPPEVTPGAGKTLSSPQLTNQQIQEEEELSQQASVGQQRSKAAAGQKTSAMKRRAQNIRGNALKSLDEYSKSDSSDPDASLAKRGVQQVGKDAAKVASSTIKGAMRGGLAGAGTGAAKGVVKSKSFWVAVAAVTIIPALFIGGLASLLLFGLTGDTDTAQESFSRSDAGQEASESAAESFTGHGSLERRLQHIADTTGADFYILNSALREEDPGADDDGRPDDGWFGLTDDAIDELVEDIPGAQEPDDLDIEDEARWLSYAIAREQRDAFGSDATSDLAAGYTLAVTPGGRDPISGQDQLRNDTFDTWVETVEALPIVDAGSKADSIVTRARDWKVGGTEPAGGAVCVPSGADGDSSGATGTVNIPDEYVSSVEDAAAESGFSANVIGAQIQAESNWNPNARSPVGAMGAAQFMPGTWESFGDGGDPWDAHDSIAAQGRYMKYLRDFMEPHADDEEHLLRLVLAGYNAGQGNVQKYNFDLDVMLTVGGFRSETKPYIERIIAASDGDYTSDCEPSGAGGDVPTGDVVEASMYLAWDNMVTLPSSMAHGYGRSAAKPEFVEVSTSINPDTHTAYFTDCGVLTCTSEC</sequence>
<dbReference type="InterPro" id="IPR023346">
    <property type="entry name" value="Lysozyme-like_dom_sf"/>
</dbReference>
<evidence type="ECO:0000256" key="2">
    <source>
        <dbReference type="SAM" id="Phobius"/>
    </source>
</evidence>
<evidence type="ECO:0000259" key="3">
    <source>
        <dbReference type="Pfam" id="PF01464"/>
    </source>
</evidence>
<reference evidence="4 5" key="1">
    <citation type="submission" date="2016-04" db="EMBL/GenBank/DDBJ databases">
        <title>First whole genome shotgun sequence of the bacterium Enteractinococcus sp. strain UASWS1574.</title>
        <authorList>
            <person name="Crovadore J."/>
            <person name="Chablais R."/>
            <person name="Lefort F."/>
        </authorList>
    </citation>
    <scope>NUCLEOTIDE SEQUENCE [LARGE SCALE GENOMIC DNA]</scope>
    <source>
        <strain evidence="4 5">UASWS1574</strain>
    </source>
</reference>
<evidence type="ECO:0000313" key="5">
    <source>
        <dbReference type="Proteomes" id="UP000078292"/>
    </source>
</evidence>
<dbReference type="InterPro" id="IPR008258">
    <property type="entry name" value="Transglycosylase_SLT_dom_1"/>
</dbReference>
<dbReference type="EMBL" id="LXEY01000008">
    <property type="protein sequence ID" value="OAV62844.1"/>
    <property type="molecule type" value="Genomic_DNA"/>
</dbReference>
<dbReference type="PANTHER" id="PTHR37423">
    <property type="entry name" value="SOLUBLE LYTIC MUREIN TRANSGLYCOSYLASE-RELATED"/>
    <property type="match status" value="1"/>
</dbReference>
<dbReference type="Proteomes" id="UP000078292">
    <property type="component" value="Unassembled WGS sequence"/>
</dbReference>
<feature type="domain" description="Transglycosylase SLT" evidence="3">
    <location>
        <begin position="402"/>
        <end position="504"/>
    </location>
</feature>
<dbReference type="STRING" id="1837282.A6F49_04880"/>
<keyword evidence="2" id="KW-1133">Transmembrane helix</keyword>
<feature type="compositionally biased region" description="Basic and acidic residues" evidence="1">
    <location>
        <begin position="93"/>
        <end position="102"/>
    </location>
</feature>
<dbReference type="PANTHER" id="PTHR37423:SF2">
    <property type="entry name" value="MEMBRANE-BOUND LYTIC MUREIN TRANSGLYCOSYLASE C"/>
    <property type="match status" value="1"/>
</dbReference>
<dbReference type="AlphaFoldDB" id="A0A1B7M2P2"/>
<keyword evidence="2" id="KW-0812">Transmembrane</keyword>
<feature type="region of interest" description="Disordered" evidence="1">
    <location>
        <begin position="188"/>
        <end position="210"/>
    </location>
</feature>
<dbReference type="Pfam" id="PF01464">
    <property type="entry name" value="SLT"/>
    <property type="match status" value="1"/>
</dbReference>
<organism evidence="4 5">
    <name type="scientific">Enteractinococcus helveticum</name>
    <dbReference type="NCBI Taxonomy" id="1837282"/>
    <lineage>
        <taxon>Bacteria</taxon>
        <taxon>Bacillati</taxon>
        <taxon>Actinomycetota</taxon>
        <taxon>Actinomycetes</taxon>
        <taxon>Micrococcales</taxon>
        <taxon>Micrococcaceae</taxon>
    </lineage>
</organism>
<dbReference type="SUPFAM" id="SSF53955">
    <property type="entry name" value="Lysozyme-like"/>
    <property type="match status" value="1"/>
</dbReference>
<comment type="caution">
    <text evidence="4">The sequence shown here is derived from an EMBL/GenBank/DDBJ whole genome shotgun (WGS) entry which is preliminary data.</text>
</comment>
<accession>A0A1B7M2P2</accession>
<gene>
    <name evidence="4" type="ORF">A6F49_04880</name>
</gene>
<proteinExistence type="predicted"/>
<feature type="compositionally biased region" description="Low complexity" evidence="1">
    <location>
        <begin position="1"/>
        <end position="25"/>
    </location>
</feature>
<feature type="region of interest" description="Disordered" evidence="1">
    <location>
        <begin position="1"/>
        <end position="117"/>
    </location>
</feature>
<feature type="transmembrane region" description="Helical" evidence="2">
    <location>
        <begin position="154"/>
        <end position="180"/>
    </location>
</feature>
<evidence type="ECO:0000313" key="4">
    <source>
        <dbReference type="EMBL" id="OAV62844.1"/>
    </source>
</evidence>
<keyword evidence="5" id="KW-1185">Reference proteome</keyword>
<name>A0A1B7M2P2_9MICC</name>
<keyword evidence="2" id="KW-0472">Membrane</keyword>
<dbReference type="Gene3D" id="1.10.530.10">
    <property type="match status" value="1"/>
</dbReference>
<protein>
    <recommendedName>
        <fullName evidence="3">Transglycosylase SLT domain-containing protein</fullName>
    </recommendedName>
</protein>